<gene>
    <name evidence="6" type="ORF">niasHT_027315</name>
</gene>
<dbReference type="InterPro" id="IPR001107">
    <property type="entry name" value="Band_7"/>
</dbReference>
<protein>
    <recommendedName>
        <fullName evidence="5">Band 7 domain-containing protein</fullName>
    </recommendedName>
</protein>
<dbReference type="SMART" id="SM00244">
    <property type="entry name" value="PHB"/>
    <property type="match status" value="1"/>
</dbReference>
<dbReference type="InterPro" id="IPR036013">
    <property type="entry name" value="Band_7/SPFH_dom_sf"/>
</dbReference>
<evidence type="ECO:0000256" key="4">
    <source>
        <dbReference type="SAM" id="MobiDB-lite"/>
    </source>
</evidence>
<dbReference type="GO" id="GO:0016020">
    <property type="term" value="C:membrane"/>
    <property type="evidence" value="ECO:0007669"/>
    <property type="project" value="UniProtKB-SubCell"/>
</dbReference>
<comment type="similarity">
    <text evidence="2">Belongs to the band 7/mec-2 family.</text>
</comment>
<accession>A0ABD2JTM8</accession>
<dbReference type="Gene3D" id="6.10.250.2090">
    <property type="match status" value="1"/>
</dbReference>
<evidence type="ECO:0000313" key="7">
    <source>
        <dbReference type="Proteomes" id="UP001620626"/>
    </source>
</evidence>
<evidence type="ECO:0000313" key="6">
    <source>
        <dbReference type="EMBL" id="KAL3093987.1"/>
    </source>
</evidence>
<dbReference type="SUPFAM" id="SSF117892">
    <property type="entry name" value="Band 7/SPFH domain"/>
    <property type="match status" value="1"/>
</dbReference>
<dbReference type="PANTHER" id="PTHR10264:SF19">
    <property type="entry name" value="AT06885P-RELATED"/>
    <property type="match status" value="1"/>
</dbReference>
<dbReference type="FunFam" id="3.30.479.30:FF:000002">
    <property type="entry name" value="band 7 protein AGAP004871"/>
    <property type="match status" value="1"/>
</dbReference>
<dbReference type="Gene3D" id="3.30.479.30">
    <property type="entry name" value="Band 7 domain"/>
    <property type="match status" value="1"/>
</dbReference>
<dbReference type="PANTHER" id="PTHR10264">
    <property type="entry name" value="BAND 7 PROTEIN-RELATED"/>
    <property type="match status" value="1"/>
</dbReference>
<keyword evidence="3" id="KW-0472">Membrane</keyword>
<name>A0ABD2JTM8_9BILA</name>
<feature type="domain" description="Band 7" evidence="5">
    <location>
        <begin position="47"/>
        <end position="205"/>
    </location>
</feature>
<organism evidence="6 7">
    <name type="scientific">Heterodera trifolii</name>
    <dbReference type="NCBI Taxonomy" id="157864"/>
    <lineage>
        <taxon>Eukaryota</taxon>
        <taxon>Metazoa</taxon>
        <taxon>Ecdysozoa</taxon>
        <taxon>Nematoda</taxon>
        <taxon>Chromadorea</taxon>
        <taxon>Rhabditida</taxon>
        <taxon>Tylenchina</taxon>
        <taxon>Tylenchomorpha</taxon>
        <taxon>Tylenchoidea</taxon>
        <taxon>Heteroderidae</taxon>
        <taxon>Heteroderinae</taxon>
        <taxon>Heterodera</taxon>
    </lineage>
</organism>
<sequence>MSSLERQSSSRSFRPSDDTDSRGSCSSLLICFSYCSSVICFPCAICLSIRVIQQYERAVIFRLGKVMREAAGPGLIFILPCIDDFRCIDMRTTSFDVPPQEVLSKDSVSVTVDAVIYFRVFDANKAVVNVENATMSTQLLGQTTLRNILGTKTLAELLSKRDQINFEMQQVLDKLTDAWGVKVERVDVKDVRLPKDMQRSMAAEAEAAREARAKVVAAEGEKKAAIALRDAAETIAGTPTALQLRYLQTLTTISAERNSTIVFPFPVDFMPFFPVKNFAAPKSKSPVRSNATSLREVKPTAKGDPSKSNAI</sequence>
<feature type="region of interest" description="Disordered" evidence="4">
    <location>
        <begin position="1"/>
        <end position="23"/>
    </location>
</feature>
<dbReference type="InterPro" id="IPR001972">
    <property type="entry name" value="Stomatin_HflK_fam"/>
</dbReference>
<feature type="compositionally biased region" description="Low complexity" evidence="4">
    <location>
        <begin position="1"/>
        <end position="13"/>
    </location>
</feature>
<comment type="caution">
    <text evidence="6">The sequence shown here is derived from an EMBL/GenBank/DDBJ whole genome shotgun (WGS) entry which is preliminary data.</text>
</comment>
<dbReference type="PRINTS" id="PR00721">
    <property type="entry name" value="STOMATIN"/>
</dbReference>
<evidence type="ECO:0000256" key="3">
    <source>
        <dbReference type="ARBA" id="ARBA00023136"/>
    </source>
</evidence>
<evidence type="ECO:0000256" key="1">
    <source>
        <dbReference type="ARBA" id="ARBA00004370"/>
    </source>
</evidence>
<keyword evidence="7" id="KW-1185">Reference proteome</keyword>
<dbReference type="AlphaFoldDB" id="A0ABD2JTM8"/>
<feature type="compositionally biased region" description="Basic and acidic residues" evidence="4">
    <location>
        <begin position="295"/>
        <end position="305"/>
    </location>
</feature>
<dbReference type="EMBL" id="JBICBT010000906">
    <property type="protein sequence ID" value="KAL3093987.1"/>
    <property type="molecule type" value="Genomic_DNA"/>
</dbReference>
<evidence type="ECO:0000256" key="2">
    <source>
        <dbReference type="ARBA" id="ARBA00008164"/>
    </source>
</evidence>
<comment type="subcellular location">
    <subcellularLocation>
        <location evidence="1">Membrane</location>
    </subcellularLocation>
</comment>
<reference evidence="6 7" key="1">
    <citation type="submission" date="2024-10" db="EMBL/GenBank/DDBJ databases">
        <authorList>
            <person name="Kim D."/>
        </authorList>
    </citation>
    <scope>NUCLEOTIDE SEQUENCE [LARGE SCALE GENOMIC DNA]</scope>
    <source>
        <strain evidence="6">BH-2024</strain>
    </source>
</reference>
<evidence type="ECO:0000259" key="5">
    <source>
        <dbReference type="SMART" id="SM00244"/>
    </source>
</evidence>
<dbReference type="Pfam" id="PF01145">
    <property type="entry name" value="Band_7"/>
    <property type="match status" value="1"/>
</dbReference>
<feature type="region of interest" description="Disordered" evidence="4">
    <location>
        <begin position="281"/>
        <end position="311"/>
    </location>
</feature>
<dbReference type="Proteomes" id="UP001620626">
    <property type="component" value="Unassembled WGS sequence"/>
</dbReference>
<dbReference type="InterPro" id="IPR043202">
    <property type="entry name" value="Band-7_stomatin-like"/>
</dbReference>
<proteinExistence type="inferred from homology"/>